<evidence type="ECO:0000313" key="2">
    <source>
        <dbReference type="Proteomes" id="UP000032233"/>
    </source>
</evidence>
<proteinExistence type="predicted"/>
<sequence>MGRVNLFGMHCGLGENFRVKKELAFNQWIRAWFWRHLPRANVLKIRAQAI</sequence>
<dbReference type="EMBL" id="AZAC01000010">
    <property type="protein sequence ID" value="KIX14612.1"/>
    <property type="molecule type" value="Genomic_DNA"/>
</dbReference>
<keyword evidence="2" id="KW-1185">Reference proteome</keyword>
<comment type="caution">
    <text evidence="1">The sequence shown here is derived from an EMBL/GenBank/DDBJ whole genome shotgun (WGS) entry which is preliminary data.</text>
</comment>
<reference evidence="1 2" key="1">
    <citation type="submission" date="2013-11" db="EMBL/GenBank/DDBJ databases">
        <title>Metagenomic analysis of a methanogenic consortium involved in long chain n-alkane degradation.</title>
        <authorList>
            <person name="Davidova I.A."/>
            <person name="Callaghan A.V."/>
            <person name="Wawrik B."/>
            <person name="Pruitt S."/>
            <person name="Marks C."/>
            <person name="Duncan K.E."/>
            <person name="Suflita J.M."/>
        </authorList>
    </citation>
    <scope>NUCLEOTIDE SEQUENCE [LARGE SCALE GENOMIC DNA]</scope>
    <source>
        <strain evidence="1 2">SPR</strain>
    </source>
</reference>
<protein>
    <submittedName>
        <fullName evidence="1">Uncharacterized protein</fullName>
    </submittedName>
</protein>
<organism evidence="1 2">
    <name type="scientific">Dethiosulfatarculus sandiegensis</name>
    <dbReference type="NCBI Taxonomy" id="1429043"/>
    <lineage>
        <taxon>Bacteria</taxon>
        <taxon>Pseudomonadati</taxon>
        <taxon>Thermodesulfobacteriota</taxon>
        <taxon>Desulfarculia</taxon>
        <taxon>Desulfarculales</taxon>
        <taxon>Desulfarculaceae</taxon>
        <taxon>Dethiosulfatarculus</taxon>
    </lineage>
</organism>
<dbReference type="STRING" id="1429043.X474_07555"/>
<dbReference type="Proteomes" id="UP000032233">
    <property type="component" value="Unassembled WGS sequence"/>
</dbReference>
<accession>A0A0D2GIH0</accession>
<name>A0A0D2GIH0_9BACT</name>
<dbReference type="AlphaFoldDB" id="A0A0D2GIH0"/>
<dbReference type="InParanoid" id="A0A0D2GIH0"/>
<gene>
    <name evidence="1" type="ORF">X474_07555</name>
</gene>
<evidence type="ECO:0000313" key="1">
    <source>
        <dbReference type="EMBL" id="KIX14612.1"/>
    </source>
</evidence>